<feature type="chain" id="PRO_5012453621" description="Peptidase S9 prolyl oligopeptidase catalytic domain-containing protein" evidence="2">
    <location>
        <begin position="28"/>
        <end position="679"/>
    </location>
</feature>
<sequence>MKTIFAALLVASAAPIALMAGSTVSIAQDANNIKAGEGRVATEVFGRKPNMLNPVLSPSGNKIAFKSVQGSDDYIVYIDMTKKPVVPVVVLAANEVVDAGDRTVVSWRWVGEDNLVLTMQSRDIFFGQRGDVSRLVNYDLETKKLVTLAWDGAAGNGGTIMHIDHENDKILVQRSALSDRGRPEVISIDVKTGKYKNVERTNSIINSFIADSKGVVRAAYASGDDGKSRVLYRSDEKGTLKTVLKDQDKDFTGEGLIVPEIFLPNDMAYATSRHENTTALYKINMANGEVVEKVFEKEGYDINGLIRNYDGDDIVGVSVFDGQSYSEYFEPKRQQVMEFLNEEFGEKNARLASINKDFTKILVQLSKPSQAGSYYLYDLESGSFNKLGDVRNVLGNAELNPMESVYYTASDGMKIQAIVTYPRHRPSRKNLPVVVMPHGGPFGIKDEVEFGYFPWTQAMAELGYVVIQPNYRGSGGYGAEFEKEGRKPNGYGERMQDDLNDALTAFSETGLIDKNRACIMGWSYGGYATARGAQRDADKWKCAIAGAGVYDFPMMKAYDINAFGSFGAGYQATSDDLVGISSARNTDGPWAPILIVSGLRDARIPIEQARTLVSRLKGSGKKEGVDFEYIENKKGTHNLPYEDQHVEWLEGAERWLNRFNPAYIESDIDKPVPVKLMSK</sequence>
<evidence type="ECO:0000256" key="1">
    <source>
        <dbReference type="ARBA" id="ARBA00022801"/>
    </source>
</evidence>
<dbReference type="AlphaFoldDB" id="A0A1L3JDG6"/>
<feature type="signal peptide" evidence="2">
    <location>
        <begin position="1"/>
        <end position="27"/>
    </location>
</feature>
<keyword evidence="2" id="KW-0732">Signal</keyword>
<evidence type="ECO:0000256" key="2">
    <source>
        <dbReference type="SAM" id="SignalP"/>
    </source>
</evidence>
<reference evidence="4 5" key="1">
    <citation type="submission" date="2016-11" db="EMBL/GenBank/DDBJ databases">
        <title>Sphingorhabdus sp. LPB0140, isolated from marine environment.</title>
        <authorList>
            <person name="Kim E."/>
            <person name="Yi H."/>
        </authorList>
    </citation>
    <scope>NUCLEOTIDE SEQUENCE [LARGE SCALE GENOMIC DNA]</scope>
    <source>
        <strain evidence="4 5">LPB0140</strain>
    </source>
</reference>
<keyword evidence="5" id="KW-1185">Reference proteome</keyword>
<evidence type="ECO:0000313" key="4">
    <source>
        <dbReference type="EMBL" id="APG63170.1"/>
    </source>
</evidence>
<evidence type="ECO:0000313" key="5">
    <source>
        <dbReference type="Proteomes" id="UP000242561"/>
    </source>
</evidence>
<dbReference type="GO" id="GO:0006508">
    <property type="term" value="P:proteolysis"/>
    <property type="evidence" value="ECO:0007669"/>
    <property type="project" value="InterPro"/>
</dbReference>
<dbReference type="Pfam" id="PF00326">
    <property type="entry name" value="Peptidase_S9"/>
    <property type="match status" value="1"/>
</dbReference>
<dbReference type="InterPro" id="IPR001375">
    <property type="entry name" value="Peptidase_S9_cat"/>
</dbReference>
<organism evidence="4 5">
    <name type="scientific">Sphingorhabdus lutea</name>
    <dbReference type="NCBI Taxonomy" id="1913578"/>
    <lineage>
        <taxon>Bacteria</taxon>
        <taxon>Pseudomonadati</taxon>
        <taxon>Pseudomonadota</taxon>
        <taxon>Alphaproteobacteria</taxon>
        <taxon>Sphingomonadales</taxon>
        <taxon>Sphingomonadaceae</taxon>
        <taxon>Sphingorhabdus</taxon>
    </lineage>
</organism>
<dbReference type="KEGG" id="sphl:LPB140_10630"/>
<dbReference type="RefSeq" id="WP_072559821.1">
    <property type="nucleotide sequence ID" value="NZ_CP018154.1"/>
</dbReference>
<evidence type="ECO:0000259" key="3">
    <source>
        <dbReference type="Pfam" id="PF00326"/>
    </source>
</evidence>
<dbReference type="GO" id="GO:0004252">
    <property type="term" value="F:serine-type endopeptidase activity"/>
    <property type="evidence" value="ECO:0007669"/>
    <property type="project" value="TreeGrafter"/>
</dbReference>
<dbReference type="PANTHER" id="PTHR42776">
    <property type="entry name" value="SERINE PEPTIDASE S9 FAMILY MEMBER"/>
    <property type="match status" value="1"/>
</dbReference>
<dbReference type="SUPFAM" id="SSF53474">
    <property type="entry name" value="alpha/beta-Hydrolases"/>
    <property type="match status" value="1"/>
</dbReference>
<dbReference type="PANTHER" id="PTHR42776:SF27">
    <property type="entry name" value="DIPEPTIDYL PEPTIDASE FAMILY MEMBER 6"/>
    <property type="match status" value="1"/>
</dbReference>
<feature type="domain" description="Peptidase S9 prolyl oligopeptidase catalytic" evidence="3">
    <location>
        <begin position="456"/>
        <end position="658"/>
    </location>
</feature>
<dbReference type="Gene3D" id="3.40.50.1820">
    <property type="entry name" value="alpha/beta hydrolase"/>
    <property type="match status" value="1"/>
</dbReference>
<accession>A0A1L3JDG6</accession>
<gene>
    <name evidence="4" type="ORF">LPB140_10630</name>
</gene>
<protein>
    <recommendedName>
        <fullName evidence="3">Peptidase S9 prolyl oligopeptidase catalytic domain-containing protein</fullName>
    </recommendedName>
</protein>
<dbReference type="STRING" id="1913578.LPB140_10630"/>
<proteinExistence type="predicted"/>
<name>A0A1L3JDG6_9SPHN</name>
<dbReference type="Proteomes" id="UP000242561">
    <property type="component" value="Chromosome"/>
</dbReference>
<dbReference type="InterPro" id="IPR029058">
    <property type="entry name" value="AB_hydrolase_fold"/>
</dbReference>
<dbReference type="OrthoDB" id="128799at2"/>
<dbReference type="EMBL" id="CP018154">
    <property type="protein sequence ID" value="APG63170.1"/>
    <property type="molecule type" value="Genomic_DNA"/>
</dbReference>
<dbReference type="SUPFAM" id="SSF82171">
    <property type="entry name" value="DPP6 N-terminal domain-like"/>
    <property type="match status" value="1"/>
</dbReference>
<keyword evidence="1" id="KW-0378">Hydrolase</keyword>